<dbReference type="RefSeq" id="WP_187075050.1">
    <property type="nucleotide sequence ID" value="NZ_JACORT010000001.1"/>
</dbReference>
<evidence type="ECO:0000256" key="1">
    <source>
        <dbReference type="SAM" id="MobiDB-lite"/>
    </source>
</evidence>
<dbReference type="Gene3D" id="3.10.450.240">
    <property type="match status" value="1"/>
</dbReference>
<dbReference type="EMBL" id="JACORT010000001">
    <property type="protein sequence ID" value="MBC5782350.1"/>
    <property type="molecule type" value="Genomic_DNA"/>
</dbReference>
<evidence type="ECO:0000256" key="3">
    <source>
        <dbReference type="SAM" id="SignalP"/>
    </source>
</evidence>
<keyword evidence="2" id="KW-0472">Membrane</keyword>
<evidence type="ECO:0000256" key="2">
    <source>
        <dbReference type="SAM" id="Phobius"/>
    </source>
</evidence>
<keyword evidence="2" id="KW-1133">Transmembrane helix</keyword>
<dbReference type="InterPro" id="IPR032710">
    <property type="entry name" value="NTF2-like_dom_sf"/>
</dbReference>
<keyword evidence="3" id="KW-0732">Signal</keyword>
<dbReference type="SUPFAM" id="SSF54427">
    <property type="entry name" value="NTF2-like"/>
    <property type="match status" value="1"/>
</dbReference>
<keyword evidence="2" id="KW-0812">Transmembrane</keyword>
<evidence type="ECO:0000259" key="4">
    <source>
        <dbReference type="SMART" id="SM00978"/>
    </source>
</evidence>
<sequence>MKRALALLAVVVTLGMAVTLDAEAKRLGGGKSSGMQRQSVTAPPNSPAGGTATQGVPGQAAPAATSAATAGAAAAAAPKRSWMGPVAGLAAGLGIAALASHFGFGEALANMLTIALVVMAVLMVVGFIMRKRAQGQGPAMAGAGMPRGAQDAGMFRSPLQQQPAPQSGSLIGSRIGGGIAPAATGTGTVPADFDTAAFVRNAKSQFLALQSANDAQDLDRLRDYLTPEMFEAVRSEIGERDAAPQQTEVFGLEAQVLDVAEEADRYIVSVRFTGSVRDQHGAVPEDLDEIWHLTKPRTGFGGWVVAGIQQAS</sequence>
<feature type="transmembrane region" description="Helical" evidence="2">
    <location>
        <begin position="107"/>
        <end position="128"/>
    </location>
</feature>
<name>A0A923SA26_9BURK</name>
<evidence type="ECO:0000313" key="6">
    <source>
        <dbReference type="Proteomes" id="UP000608513"/>
    </source>
</evidence>
<comment type="caution">
    <text evidence="5">The sequence shown here is derived from an EMBL/GenBank/DDBJ whole genome shotgun (WGS) entry which is preliminary data.</text>
</comment>
<protein>
    <submittedName>
        <fullName evidence="5">Tim44 domain-containing protein</fullName>
    </submittedName>
</protein>
<feature type="domain" description="Tim44-like" evidence="4">
    <location>
        <begin position="179"/>
        <end position="310"/>
    </location>
</feature>
<dbReference type="Pfam" id="PF04280">
    <property type="entry name" value="Tim44"/>
    <property type="match status" value="1"/>
</dbReference>
<gene>
    <name evidence="5" type="ORF">H8N03_05300</name>
</gene>
<feature type="region of interest" description="Disordered" evidence="1">
    <location>
        <begin position="27"/>
        <end position="62"/>
    </location>
</feature>
<feature type="signal peptide" evidence="3">
    <location>
        <begin position="1"/>
        <end position="24"/>
    </location>
</feature>
<dbReference type="InterPro" id="IPR007379">
    <property type="entry name" value="Tim44-like_dom"/>
</dbReference>
<dbReference type="AlphaFoldDB" id="A0A923SA26"/>
<accession>A0A923SA26</accession>
<keyword evidence="6" id="KW-1185">Reference proteome</keyword>
<dbReference type="PANTHER" id="PTHR41542">
    <property type="entry name" value="BLL5807 PROTEIN"/>
    <property type="match status" value="1"/>
</dbReference>
<proteinExistence type="predicted"/>
<organism evidence="5 6">
    <name type="scientific">Ramlibacter cellulosilyticus</name>
    <dbReference type="NCBI Taxonomy" id="2764187"/>
    <lineage>
        <taxon>Bacteria</taxon>
        <taxon>Pseudomonadati</taxon>
        <taxon>Pseudomonadota</taxon>
        <taxon>Betaproteobacteria</taxon>
        <taxon>Burkholderiales</taxon>
        <taxon>Comamonadaceae</taxon>
        <taxon>Ramlibacter</taxon>
    </lineage>
</organism>
<evidence type="ECO:0000313" key="5">
    <source>
        <dbReference type="EMBL" id="MBC5782350.1"/>
    </source>
</evidence>
<feature type="compositionally biased region" description="Polar residues" evidence="1">
    <location>
        <begin position="33"/>
        <end position="43"/>
    </location>
</feature>
<feature type="chain" id="PRO_5037334938" evidence="3">
    <location>
        <begin position="25"/>
        <end position="312"/>
    </location>
</feature>
<reference evidence="5" key="1">
    <citation type="submission" date="2020-08" db="EMBL/GenBank/DDBJ databases">
        <title>Ramlibacter sp. USB13 16S ribosomal RNA gene genome sequencing and assembly.</title>
        <authorList>
            <person name="Kang M."/>
        </authorList>
    </citation>
    <scope>NUCLEOTIDE SEQUENCE</scope>
    <source>
        <strain evidence="5">USB13</strain>
    </source>
</reference>
<dbReference type="SMART" id="SM00978">
    <property type="entry name" value="Tim44"/>
    <property type="match status" value="1"/>
</dbReference>
<dbReference type="PANTHER" id="PTHR41542:SF1">
    <property type="entry name" value="BLL5807 PROTEIN"/>
    <property type="match status" value="1"/>
</dbReference>
<dbReference type="Proteomes" id="UP000608513">
    <property type="component" value="Unassembled WGS sequence"/>
</dbReference>